<evidence type="ECO:0000313" key="7">
    <source>
        <dbReference type="Proteomes" id="UP000236735"/>
    </source>
</evidence>
<keyword evidence="2" id="KW-0479">Metal-binding</keyword>
<dbReference type="FunFam" id="3.40.140.10:FF:000011">
    <property type="entry name" value="tRNA-specific adenosine deaminase"/>
    <property type="match status" value="1"/>
</dbReference>
<proteinExistence type="inferred from homology"/>
<sequence>MLMDKVFYISEKDKEMMREAIRLANESVKNGGGPFGAVVVKDGEVVAGSANSVTVDNDPTAHAEVNAIRKACRKLGTFDLTGCTIYTSCEPCPMCLGAIYWAHIERIYYGNNRKDAREIDFADDFIYDELEKPLDSRSVPIIPMLRDEALETFRLWSEKTDKVEY</sequence>
<dbReference type="Proteomes" id="UP000236735">
    <property type="component" value="Unassembled WGS sequence"/>
</dbReference>
<dbReference type="EMBL" id="FNUV01000003">
    <property type="protein sequence ID" value="SEF75964.1"/>
    <property type="molecule type" value="Genomic_DNA"/>
</dbReference>
<dbReference type="InterPro" id="IPR002125">
    <property type="entry name" value="CMP_dCMP_dom"/>
</dbReference>
<keyword evidence="3" id="KW-0378">Hydrolase</keyword>
<dbReference type="Pfam" id="PF00383">
    <property type="entry name" value="dCMP_cyt_deam_1"/>
    <property type="match status" value="1"/>
</dbReference>
<comment type="similarity">
    <text evidence="1">Belongs to the cytidine and deoxycytidylate deaminase family.</text>
</comment>
<evidence type="ECO:0000259" key="5">
    <source>
        <dbReference type="PROSITE" id="PS51747"/>
    </source>
</evidence>
<evidence type="ECO:0000256" key="3">
    <source>
        <dbReference type="ARBA" id="ARBA00022801"/>
    </source>
</evidence>
<dbReference type="PANTHER" id="PTHR11079">
    <property type="entry name" value="CYTOSINE DEAMINASE FAMILY MEMBER"/>
    <property type="match status" value="1"/>
</dbReference>
<evidence type="ECO:0000256" key="2">
    <source>
        <dbReference type="ARBA" id="ARBA00022723"/>
    </source>
</evidence>
<dbReference type="SUPFAM" id="SSF53927">
    <property type="entry name" value="Cytidine deaminase-like"/>
    <property type="match status" value="1"/>
</dbReference>
<gene>
    <name evidence="6" type="ORF">SAMN05216354_1550</name>
</gene>
<organism evidence="6 7">
    <name type="scientific">Xylanibacter ruminicola</name>
    <name type="common">Prevotella ruminicola</name>
    <dbReference type="NCBI Taxonomy" id="839"/>
    <lineage>
        <taxon>Bacteria</taxon>
        <taxon>Pseudomonadati</taxon>
        <taxon>Bacteroidota</taxon>
        <taxon>Bacteroidia</taxon>
        <taxon>Bacteroidales</taxon>
        <taxon>Prevotellaceae</taxon>
        <taxon>Xylanibacter</taxon>
    </lineage>
</organism>
<dbReference type="GO" id="GO:0047974">
    <property type="term" value="F:guanosine deaminase activity"/>
    <property type="evidence" value="ECO:0007669"/>
    <property type="project" value="TreeGrafter"/>
</dbReference>
<feature type="domain" description="CMP/dCMP-type deaminase" evidence="5">
    <location>
        <begin position="11"/>
        <end position="141"/>
    </location>
</feature>
<protein>
    <submittedName>
        <fullName evidence="6">tRNA(Arg) A34 adenosine deaminase TadA</fullName>
    </submittedName>
</protein>
<dbReference type="GO" id="GO:0008270">
    <property type="term" value="F:zinc ion binding"/>
    <property type="evidence" value="ECO:0007669"/>
    <property type="project" value="InterPro"/>
</dbReference>
<evidence type="ECO:0000256" key="1">
    <source>
        <dbReference type="ARBA" id="ARBA00006576"/>
    </source>
</evidence>
<dbReference type="Gene3D" id="3.40.140.10">
    <property type="entry name" value="Cytidine Deaminase, domain 2"/>
    <property type="match status" value="1"/>
</dbReference>
<dbReference type="PROSITE" id="PS51747">
    <property type="entry name" value="CYT_DCMP_DEAMINASES_2"/>
    <property type="match status" value="1"/>
</dbReference>
<dbReference type="GO" id="GO:0006152">
    <property type="term" value="P:purine nucleoside catabolic process"/>
    <property type="evidence" value="ECO:0007669"/>
    <property type="project" value="TreeGrafter"/>
</dbReference>
<accession>A0A1H5ULR7</accession>
<evidence type="ECO:0000313" key="6">
    <source>
        <dbReference type="EMBL" id="SEF75964.1"/>
    </source>
</evidence>
<keyword evidence="4" id="KW-0862">Zinc</keyword>
<dbReference type="PROSITE" id="PS00903">
    <property type="entry name" value="CYT_DCMP_DEAMINASES_1"/>
    <property type="match status" value="1"/>
</dbReference>
<name>A0A1H5ULR7_XYLRU</name>
<dbReference type="AlphaFoldDB" id="A0A1H5ULR7"/>
<dbReference type="InterPro" id="IPR016192">
    <property type="entry name" value="APOBEC/CMP_deaminase_Zn-bd"/>
</dbReference>
<evidence type="ECO:0000256" key="4">
    <source>
        <dbReference type="ARBA" id="ARBA00022833"/>
    </source>
</evidence>
<dbReference type="InterPro" id="IPR016193">
    <property type="entry name" value="Cytidine_deaminase-like"/>
</dbReference>
<reference evidence="6 7" key="1">
    <citation type="submission" date="2016-10" db="EMBL/GenBank/DDBJ databases">
        <authorList>
            <person name="de Groot N.N."/>
        </authorList>
    </citation>
    <scope>NUCLEOTIDE SEQUENCE [LARGE SCALE GENOMIC DNA]</scope>
    <source>
        <strain evidence="6 7">AR32</strain>
    </source>
</reference>
<dbReference type="PANTHER" id="PTHR11079:SF161">
    <property type="entry name" value="CMP_DCMP-TYPE DEAMINASE DOMAIN-CONTAINING PROTEIN"/>
    <property type="match status" value="1"/>
</dbReference>
<dbReference type="CDD" id="cd01285">
    <property type="entry name" value="nucleoside_deaminase"/>
    <property type="match status" value="1"/>
</dbReference>